<proteinExistence type="predicted"/>
<feature type="domain" description="MHC class II beta chain N-terminal" evidence="10">
    <location>
        <begin position="18"/>
        <end position="92"/>
    </location>
</feature>
<dbReference type="SUPFAM" id="SSF54452">
    <property type="entry name" value="MHC antigen-recognition domain"/>
    <property type="match status" value="1"/>
</dbReference>
<keyword evidence="5" id="KW-1064">Adaptive immunity</keyword>
<dbReference type="EMBL" id="VYZA01006145">
    <property type="protein sequence ID" value="NWQ72564.1"/>
    <property type="molecule type" value="Genomic_DNA"/>
</dbReference>
<evidence type="ECO:0000256" key="1">
    <source>
        <dbReference type="ARBA" id="ARBA00004479"/>
    </source>
</evidence>
<dbReference type="FunFam" id="3.10.320.10:FF:000001">
    <property type="entry name" value="HLA class II histocompatibility antigen, DRB1-1 beta chain"/>
    <property type="match status" value="1"/>
</dbReference>
<dbReference type="PANTHER" id="PTHR19944:SF99">
    <property type="entry name" value="HLA CLASS II HISTOCOMPATIBILITY ANTIGEN, DRB1 BETA CHAIN"/>
    <property type="match status" value="1"/>
</dbReference>
<evidence type="ECO:0000256" key="2">
    <source>
        <dbReference type="ARBA" id="ARBA00022692"/>
    </source>
</evidence>
<keyword evidence="6" id="KW-0472">Membrane</keyword>
<evidence type="ECO:0000259" key="10">
    <source>
        <dbReference type="SMART" id="SM00921"/>
    </source>
</evidence>
<comment type="caution">
    <text evidence="11">The sequence shown here is derived from an EMBL/GenBank/DDBJ whole genome shotgun (WGS) entry which is preliminary data.</text>
</comment>
<evidence type="ECO:0000256" key="8">
    <source>
        <dbReference type="ARBA" id="ARBA00023180"/>
    </source>
</evidence>
<feature type="non-terminal residue" evidence="11">
    <location>
        <position position="1"/>
    </location>
</feature>
<keyword evidence="2" id="KW-0812">Transmembrane</keyword>
<feature type="non-terminal residue" evidence="11">
    <location>
        <position position="98"/>
    </location>
</feature>
<dbReference type="SMART" id="SM00921">
    <property type="entry name" value="MHC_II_beta"/>
    <property type="match status" value="1"/>
</dbReference>
<dbReference type="AlphaFoldDB" id="A0A7K4RGS5"/>
<keyword evidence="3" id="KW-0391">Immunity</keyword>
<organism evidence="11 12">
    <name type="scientific">Neopipo cinnamomea</name>
    <dbReference type="NCBI Taxonomy" id="456388"/>
    <lineage>
        <taxon>Eukaryota</taxon>
        <taxon>Metazoa</taxon>
        <taxon>Chordata</taxon>
        <taxon>Craniata</taxon>
        <taxon>Vertebrata</taxon>
        <taxon>Euteleostomi</taxon>
        <taxon>Archelosauria</taxon>
        <taxon>Archosauria</taxon>
        <taxon>Dinosauria</taxon>
        <taxon>Saurischia</taxon>
        <taxon>Theropoda</taxon>
        <taxon>Coelurosauria</taxon>
        <taxon>Aves</taxon>
        <taxon>Neognathae</taxon>
        <taxon>Neoaves</taxon>
        <taxon>Telluraves</taxon>
        <taxon>Australaves</taxon>
        <taxon>Passeriformes</taxon>
        <taxon>Tyrannidae</taxon>
        <taxon>Neopipo</taxon>
    </lineage>
</organism>
<reference evidence="11 12" key="1">
    <citation type="submission" date="2019-09" db="EMBL/GenBank/DDBJ databases">
        <title>Bird 10,000 Genomes (B10K) Project - Family phase.</title>
        <authorList>
            <person name="Zhang G."/>
        </authorList>
    </citation>
    <scope>NUCLEOTIDE SEQUENCE [LARGE SCALE GENOMIC DNA]</scope>
    <source>
        <strain evidence="11">B10K-DU-004-15</strain>
        <tissue evidence="11">Mixed tissue sample</tissue>
    </source>
</reference>
<dbReference type="InterPro" id="IPR050160">
    <property type="entry name" value="MHC/Immunoglobulin"/>
</dbReference>
<keyword evidence="4" id="KW-1133">Transmembrane helix</keyword>
<dbReference type="Gene3D" id="3.10.320.10">
    <property type="entry name" value="Class II Histocompatibility Antigen, M Beta Chain, Chain B, domain 1"/>
    <property type="match status" value="1"/>
</dbReference>
<evidence type="ECO:0000256" key="5">
    <source>
        <dbReference type="ARBA" id="ARBA00023130"/>
    </source>
</evidence>
<dbReference type="InterPro" id="IPR014745">
    <property type="entry name" value="MHC_II_a/b_N"/>
</dbReference>
<dbReference type="GO" id="GO:0002250">
    <property type="term" value="P:adaptive immune response"/>
    <property type="evidence" value="ECO:0007669"/>
    <property type="project" value="UniProtKB-KW"/>
</dbReference>
<keyword evidence="9" id="KW-0491">MHC II</keyword>
<dbReference type="InterPro" id="IPR011162">
    <property type="entry name" value="MHC_I/II-like_Ag-recog"/>
</dbReference>
<accession>A0A7K4RGS5</accession>
<keyword evidence="7" id="KW-1015">Disulfide bond</keyword>
<evidence type="ECO:0000256" key="9">
    <source>
        <dbReference type="ARBA" id="ARBA00023182"/>
    </source>
</evidence>
<dbReference type="GO" id="GO:0002504">
    <property type="term" value="P:antigen processing and presentation of peptide or polysaccharide antigen via MHC class II"/>
    <property type="evidence" value="ECO:0007669"/>
    <property type="project" value="UniProtKB-KW"/>
</dbReference>
<evidence type="ECO:0000256" key="4">
    <source>
        <dbReference type="ARBA" id="ARBA00022989"/>
    </source>
</evidence>
<evidence type="ECO:0000313" key="12">
    <source>
        <dbReference type="Proteomes" id="UP000556200"/>
    </source>
</evidence>
<comment type="subcellular location">
    <subcellularLocation>
        <location evidence="1">Membrane</location>
        <topology evidence="1">Single-pass type I membrane protein</topology>
    </subcellularLocation>
</comment>
<dbReference type="GO" id="GO:0042613">
    <property type="term" value="C:MHC class II protein complex"/>
    <property type="evidence" value="ECO:0007669"/>
    <property type="project" value="UniProtKB-KW"/>
</dbReference>
<dbReference type="InterPro" id="IPR000353">
    <property type="entry name" value="MHC_II_b_N"/>
</dbReference>
<dbReference type="Pfam" id="PF00969">
    <property type="entry name" value="MHC_II_beta"/>
    <property type="match status" value="1"/>
</dbReference>
<evidence type="ECO:0000313" key="11">
    <source>
        <dbReference type="EMBL" id="NWQ72564.1"/>
    </source>
</evidence>
<dbReference type="PANTHER" id="PTHR19944">
    <property type="entry name" value="MHC CLASS II-RELATED"/>
    <property type="match status" value="1"/>
</dbReference>
<evidence type="ECO:0000256" key="6">
    <source>
        <dbReference type="ARBA" id="ARBA00023136"/>
    </source>
</evidence>
<keyword evidence="8" id="KW-0325">Glycoprotein</keyword>
<evidence type="ECO:0000256" key="3">
    <source>
        <dbReference type="ARBA" id="ARBA00022859"/>
    </source>
</evidence>
<protein>
    <submittedName>
        <fullName evidence="11">DQB1 protein</fullName>
    </submittedName>
</protein>
<sequence>APDPCPAHTGVFQEMRKAECYFINGTEWVRFMDRYIYNREQYAHFDSDVGVFVGDTPYGDFQARYWNSQQEGLDYTRAKVDTHCRHNYPIATPFSLER</sequence>
<dbReference type="Proteomes" id="UP000556200">
    <property type="component" value="Unassembled WGS sequence"/>
</dbReference>
<evidence type="ECO:0000256" key="7">
    <source>
        <dbReference type="ARBA" id="ARBA00023157"/>
    </source>
</evidence>
<keyword evidence="12" id="KW-1185">Reference proteome</keyword>
<name>A0A7K4RGS5_9TYRA</name>
<gene>
    <name evidence="11" type="primary">Hladqb1</name>
    <name evidence="11" type="ORF">NEOCIN_R15224</name>
</gene>